<evidence type="ECO:0000313" key="8">
    <source>
        <dbReference type="Proteomes" id="UP000178199"/>
    </source>
</evidence>
<dbReference type="EMBL" id="MHTD01000048">
    <property type="protein sequence ID" value="OHA54998.1"/>
    <property type="molecule type" value="Genomic_DNA"/>
</dbReference>
<reference evidence="7 8" key="1">
    <citation type="journal article" date="2016" name="Nat. Commun.">
        <title>Thousands of microbial genomes shed light on interconnected biogeochemical processes in an aquifer system.</title>
        <authorList>
            <person name="Anantharaman K."/>
            <person name="Brown C.T."/>
            <person name="Hug L.A."/>
            <person name="Sharon I."/>
            <person name="Castelle C.J."/>
            <person name="Probst A.J."/>
            <person name="Thomas B.C."/>
            <person name="Singh A."/>
            <person name="Wilkins M.J."/>
            <person name="Karaoz U."/>
            <person name="Brodie E.L."/>
            <person name="Williams K.H."/>
            <person name="Hubbard S.S."/>
            <person name="Banfield J.F."/>
        </authorList>
    </citation>
    <scope>NUCLEOTIDE SEQUENCE [LARGE SCALE GENOMIC DNA]</scope>
</reference>
<dbReference type="InterPro" id="IPR024936">
    <property type="entry name" value="Cyclophilin-type_PPIase"/>
</dbReference>
<evidence type="ECO:0000313" key="7">
    <source>
        <dbReference type="EMBL" id="OHA54998.1"/>
    </source>
</evidence>
<sequence length="158" mass="17232">MSSAIIHTSLGDIEIIFHPEPTVTVNNFIKLAADGFYDGVKFHRVIKDFMVQTGDPLSRDDDWSDDGMGGPGYTFKDEFNDHPLVRGSLAMANGGPDTNGSQFFIVTAEATPWLDGKHTNFGYVKSGMEVIDKIEGAQTNTNDHPLADIVITGITLNQ</sequence>
<keyword evidence="4 5" id="KW-0413">Isomerase</keyword>
<dbReference type="InterPro" id="IPR029000">
    <property type="entry name" value="Cyclophilin-like_dom_sf"/>
</dbReference>
<dbReference type="EC" id="5.2.1.8" evidence="5"/>
<dbReference type="PROSITE" id="PS50072">
    <property type="entry name" value="CSA_PPIASE_2"/>
    <property type="match status" value="1"/>
</dbReference>
<dbReference type="PANTHER" id="PTHR45625">
    <property type="entry name" value="PEPTIDYL-PROLYL CIS-TRANS ISOMERASE-RELATED"/>
    <property type="match status" value="1"/>
</dbReference>
<dbReference type="InterPro" id="IPR002130">
    <property type="entry name" value="Cyclophilin-type_PPIase_dom"/>
</dbReference>
<evidence type="ECO:0000259" key="6">
    <source>
        <dbReference type="PROSITE" id="PS50072"/>
    </source>
</evidence>
<comment type="similarity">
    <text evidence="2 5">Belongs to the cyclophilin-type PPIase family.</text>
</comment>
<dbReference type="InterPro" id="IPR044666">
    <property type="entry name" value="Cyclophilin_A-like"/>
</dbReference>
<comment type="caution">
    <text evidence="7">The sequence shown here is derived from an EMBL/GenBank/DDBJ whole genome shotgun (WGS) entry which is preliminary data.</text>
</comment>
<dbReference type="GO" id="GO:0006457">
    <property type="term" value="P:protein folding"/>
    <property type="evidence" value="ECO:0007669"/>
    <property type="project" value="InterPro"/>
</dbReference>
<dbReference type="InterPro" id="IPR020892">
    <property type="entry name" value="Cyclophilin-type_PPIase_CS"/>
</dbReference>
<dbReference type="PRINTS" id="PR00153">
    <property type="entry name" value="CSAPPISMRASE"/>
</dbReference>
<proteinExistence type="inferred from homology"/>
<comment type="function">
    <text evidence="1 5">PPIases accelerate the folding of proteins. It catalyzes the cis-trans isomerization of proline imidic peptide bonds in oligopeptides.</text>
</comment>
<organism evidence="7 8">
    <name type="scientific">Candidatus Veblenbacteria bacterium RIFOXYC1_FULL_42_9</name>
    <dbReference type="NCBI Taxonomy" id="1802427"/>
    <lineage>
        <taxon>Bacteria</taxon>
        <taxon>Candidatus Vebleniibacteriota</taxon>
    </lineage>
</organism>
<protein>
    <recommendedName>
        <fullName evidence="5">Peptidyl-prolyl cis-trans isomerase</fullName>
        <shortName evidence="5">PPIase</shortName>
        <ecNumber evidence="5">5.2.1.8</ecNumber>
    </recommendedName>
</protein>
<dbReference type="Proteomes" id="UP000178199">
    <property type="component" value="Unassembled WGS sequence"/>
</dbReference>
<dbReference type="AlphaFoldDB" id="A0A1G2Q347"/>
<dbReference type="PROSITE" id="PS00170">
    <property type="entry name" value="CSA_PPIASE_1"/>
    <property type="match status" value="1"/>
</dbReference>
<evidence type="ECO:0000256" key="4">
    <source>
        <dbReference type="ARBA" id="ARBA00023235"/>
    </source>
</evidence>
<dbReference type="SUPFAM" id="SSF50891">
    <property type="entry name" value="Cyclophilin-like"/>
    <property type="match status" value="1"/>
</dbReference>
<accession>A0A1G2Q347</accession>
<feature type="domain" description="PPIase cyclophilin-type" evidence="6">
    <location>
        <begin position="1"/>
        <end position="156"/>
    </location>
</feature>
<evidence type="ECO:0000256" key="5">
    <source>
        <dbReference type="RuleBase" id="RU363019"/>
    </source>
</evidence>
<evidence type="ECO:0000256" key="2">
    <source>
        <dbReference type="ARBA" id="ARBA00007365"/>
    </source>
</evidence>
<keyword evidence="3 5" id="KW-0697">Rotamase</keyword>
<evidence type="ECO:0000256" key="3">
    <source>
        <dbReference type="ARBA" id="ARBA00023110"/>
    </source>
</evidence>
<name>A0A1G2Q347_9BACT</name>
<comment type="catalytic activity">
    <reaction evidence="5">
        <text>[protein]-peptidylproline (omega=180) = [protein]-peptidylproline (omega=0)</text>
        <dbReference type="Rhea" id="RHEA:16237"/>
        <dbReference type="Rhea" id="RHEA-COMP:10747"/>
        <dbReference type="Rhea" id="RHEA-COMP:10748"/>
        <dbReference type="ChEBI" id="CHEBI:83833"/>
        <dbReference type="ChEBI" id="CHEBI:83834"/>
        <dbReference type="EC" id="5.2.1.8"/>
    </reaction>
</comment>
<dbReference type="PIRSF" id="PIRSF001467">
    <property type="entry name" value="Peptidylpro_ismrse"/>
    <property type="match status" value="1"/>
</dbReference>
<dbReference type="Gene3D" id="2.40.100.10">
    <property type="entry name" value="Cyclophilin-like"/>
    <property type="match status" value="1"/>
</dbReference>
<evidence type="ECO:0000256" key="1">
    <source>
        <dbReference type="ARBA" id="ARBA00002388"/>
    </source>
</evidence>
<dbReference type="PANTHER" id="PTHR45625:SF4">
    <property type="entry name" value="PEPTIDYLPROLYL ISOMERASE DOMAIN AND WD REPEAT-CONTAINING PROTEIN 1"/>
    <property type="match status" value="1"/>
</dbReference>
<dbReference type="Pfam" id="PF00160">
    <property type="entry name" value="Pro_isomerase"/>
    <property type="match status" value="1"/>
</dbReference>
<dbReference type="GO" id="GO:0003755">
    <property type="term" value="F:peptidyl-prolyl cis-trans isomerase activity"/>
    <property type="evidence" value="ECO:0007669"/>
    <property type="project" value="UniProtKB-UniRule"/>
</dbReference>
<gene>
    <name evidence="7" type="ORF">A2429_01405</name>
</gene>
<dbReference type="CDD" id="cd00317">
    <property type="entry name" value="cyclophilin"/>
    <property type="match status" value="1"/>
</dbReference>